<feature type="binding site" evidence="7">
    <location>
        <position position="163"/>
    </location>
    <ligand>
        <name>3-phosphoshikimate</name>
        <dbReference type="ChEBI" id="CHEBI:145989"/>
    </ligand>
</feature>
<comment type="pathway">
    <text evidence="1 7">Metabolic intermediate biosynthesis; chorismate biosynthesis; chorismate from D-erythrose 4-phosphate and phosphoenolpyruvate: step 6/7.</text>
</comment>
<dbReference type="PANTHER" id="PTHR21090:SF5">
    <property type="entry name" value="PENTAFUNCTIONAL AROM POLYPEPTIDE"/>
    <property type="match status" value="1"/>
</dbReference>
<comment type="similarity">
    <text evidence="2 7">Belongs to the EPSP synthase family.</text>
</comment>
<dbReference type="InterPro" id="IPR023193">
    <property type="entry name" value="EPSP_synthase_CS"/>
</dbReference>
<name>A0A0R2HN13_9FIRM</name>
<comment type="catalytic activity">
    <reaction evidence="6">
        <text>3-phosphoshikimate + phosphoenolpyruvate = 5-O-(1-carboxyvinyl)-3-phosphoshikimate + phosphate</text>
        <dbReference type="Rhea" id="RHEA:21256"/>
        <dbReference type="ChEBI" id="CHEBI:43474"/>
        <dbReference type="ChEBI" id="CHEBI:57701"/>
        <dbReference type="ChEBI" id="CHEBI:58702"/>
        <dbReference type="ChEBI" id="CHEBI:145989"/>
        <dbReference type="EC" id="2.5.1.19"/>
    </reaction>
    <physiologicalReaction direction="left-to-right" evidence="6">
        <dbReference type="Rhea" id="RHEA:21257"/>
    </physiologicalReaction>
</comment>
<feature type="binding site" evidence="7">
    <location>
        <position position="303"/>
    </location>
    <ligand>
        <name>3-phosphoshikimate</name>
        <dbReference type="ChEBI" id="CHEBI:145989"/>
    </ligand>
</feature>
<evidence type="ECO:0000256" key="4">
    <source>
        <dbReference type="ARBA" id="ARBA00022679"/>
    </source>
</evidence>
<feature type="binding site" evidence="7">
    <location>
        <position position="118"/>
    </location>
    <ligand>
        <name>phosphoenolpyruvate</name>
        <dbReference type="ChEBI" id="CHEBI:58702"/>
    </ligand>
</feature>
<dbReference type="GO" id="GO:0008652">
    <property type="term" value="P:amino acid biosynthetic process"/>
    <property type="evidence" value="ECO:0007669"/>
    <property type="project" value="UniProtKB-KW"/>
</dbReference>
<feature type="binding site" evidence="7">
    <location>
        <position position="163"/>
    </location>
    <ligand>
        <name>phosphoenolpyruvate</name>
        <dbReference type="ChEBI" id="CHEBI:58702"/>
    </ligand>
</feature>
<dbReference type="InterPro" id="IPR013792">
    <property type="entry name" value="RNA3'P_cycl/enolpyr_Trfase_a/b"/>
</dbReference>
<feature type="binding site" evidence="7">
    <location>
        <position position="402"/>
    </location>
    <ligand>
        <name>phosphoenolpyruvate</name>
        <dbReference type="ChEBI" id="CHEBI:58702"/>
    </ligand>
</feature>
<dbReference type="GO" id="GO:0009073">
    <property type="term" value="P:aromatic amino acid family biosynthetic process"/>
    <property type="evidence" value="ECO:0007669"/>
    <property type="project" value="UniProtKB-KW"/>
</dbReference>
<gene>
    <name evidence="7" type="primary">aroA</name>
    <name evidence="9" type="ORF">IV49_GL001448</name>
</gene>
<feature type="binding site" evidence="7">
    <location>
        <position position="22"/>
    </location>
    <ligand>
        <name>3-phosphoshikimate</name>
        <dbReference type="ChEBI" id="CHEBI:145989"/>
    </ligand>
</feature>
<evidence type="ECO:0000256" key="1">
    <source>
        <dbReference type="ARBA" id="ARBA00004811"/>
    </source>
</evidence>
<dbReference type="Pfam" id="PF00275">
    <property type="entry name" value="EPSP_synthase"/>
    <property type="match status" value="1"/>
</dbReference>
<dbReference type="CDD" id="cd01556">
    <property type="entry name" value="EPSP_synthase"/>
    <property type="match status" value="1"/>
</dbReference>
<comment type="caution">
    <text evidence="7">Lacks conserved residue(s) required for the propagation of feature annotation.</text>
</comment>
<comment type="subcellular location">
    <subcellularLocation>
        <location evidence="7">Cytoplasm</location>
    </subcellularLocation>
</comment>
<evidence type="ECO:0000259" key="8">
    <source>
        <dbReference type="Pfam" id="PF00275"/>
    </source>
</evidence>
<dbReference type="EMBL" id="JQBL01000004">
    <property type="protein sequence ID" value="KRN50954.1"/>
    <property type="molecule type" value="Genomic_DNA"/>
</dbReference>
<dbReference type="RefSeq" id="WP_031588458.1">
    <property type="nucleotide sequence ID" value="NZ_JNKN01000001.1"/>
</dbReference>
<dbReference type="GO" id="GO:0009423">
    <property type="term" value="P:chorismate biosynthetic process"/>
    <property type="evidence" value="ECO:0007669"/>
    <property type="project" value="UniProtKB-UniRule"/>
</dbReference>
<feature type="domain" description="Enolpyruvate transferase" evidence="8">
    <location>
        <begin position="8"/>
        <end position="409"/>
    </location>
</feature>
<dbReference type="PANTHER" id="PTHR21090">
    <property type="entry name" value="AROM/DEHYDROQUINATE SYNTHASE"/>
    <property type="match status" value="1"/>
</dbReference>
<dbReference type="SUPFAM" id="SSF55205">
    <property type="entry name" value="EPT/RTPC-like"/>
    <property type="match status" value="1"/>
</dbReference>
<sequence>MKPICIESSKLQGLLALPTSKSLAHRAIICASLSKGVSVIGDVSMSKDIEATIGCMRALGAHIVVKGSTVTIEGLSSFSKEAEMNCEESGSTLRFMVPLACVKGTKTHFTGKGQLGKRPLDIYYDIFDRKGISYSYKKDVLDLHVEGTLTPGTFHMRGDVSSQFITGLLFALPLLEGESHIVITTKLESKAYIDLTLQMLEHFGITIINENYERFIIPPHQQYHAANYNVEADFSQSAFFLVADAIGHDITLTNMNLSSRQGDRDIIPILERMGAKLIKTDEGYKMEAEELKATTIDASQVPDIIPALGVACAFAKGTSHIINAQRLRIKECDRLEATRIMLETCGVQVKETEDSLTIIGQDSLHGGKLISFNDHRMAMSEAILATRLTSPLEIDDALCVRKSYPHFFEDYKKLGGQYHEC</sequence>
<proteinExistence type="inferred from homology"/>
<feature type="binding site" evidence="7">
    <location>
        <position position="26"/>
    </location>
    <ligand>
        <name>3-phosphoshikimate</name>
        <dbReference type="ChEBI" id="CHEBI:145989"/>
    </ligand>
</feature>
<evidence type="ECO:0000313" key="10">
    <source>
        <dbReference type="Proteomes" id="UP000051841"/>
    </source>
</evidence>
<dbReference type="AlphaFoldDB" id="A0A0R2HN13"/>
<comment type="subunit">
    <text evidence="7">Monomer.</text>
</comment>
<dbReference type="EC" id="2.5.1.19" evidence="7"/>
<evidence type="ECO:0000256" key="5">
    <source>
        <dbReference type="ARBA" id="ARBA00023141"/>
    </source>
</evidence>
<feature type="binding site" evidence="7">
    <location>
        <position position="21"/>
    </location>
    <ligand>
        <name>3-phosphoshikimate</name>
        <dbReference type="ChEBI" id="CHEBI:145989"/>
    </ligand>
</feature>
<dbReference type="Gene3D" id="3.65.10.10">
    <property type="entry name" value="Enolpyruvate transferase domain"/>
    <property type="match status" value="2"/>
</dbReference>
<feature type="binding site" evidence="7">
    <location>
        <position position="376"/>
    </location>
    <ligand>
        <name>phosphoenolpyruvate</name>
        <dbReference type="ChEBI" id="CHEBI:58702"/>
    </ligand>
</feature>
<keyword evidence="10" id="KW-1185">Reference proteome</keyword>
<comment type="caution">
    <text evidence="9">The sequence shown here is derived from an EMBL/GenBank/DDBJ whole genome shotgun (WGS) entry which is preliminary data.</text>
</comment>
<dbReference type="GO" id="GO:0003866">
    <property type="term" value="F:3-phosphoshikimate 1-carboxyvinyltransferase activity"/>
    <property type="evidence" value="ECO:0007669"/>
    <property type="project" value="UniProtKB-UniRule"/>
</dbReference>
<comment type="function">
    <text evidence="7">Catalyzes the transfer of the enolpyruvyl moiety of phosphoenolpyruvate (PEP) to the 5-hydroxyl of shikimate-3-phosphate (S3P) to produce enolpyruvyl shikimate-3-phosphate and inorganic phosphate.</text>
</comment>
<dbReference type="InterPro" id="IPR036968">
    <property type="entry name" value="Enolpyruvate_Tfrase_sf"/>
</dbReference>
<dbReference type="PROSITE" id="PS00885">
    <property type="entry name" value="EPSP_SYNTHASE_2"/>
    <property type="match status" value="1"/>
</dbReference>
<dbReference type="Proteomes" id="UP000051841">
    <property type="component" value="Unassembled WGS sequence"/>
</dbReference>
<reference evidence="9 10" key="1">
    <citation type="journal article" date="2015" name="Genome Announc.">
        <title>Expanding the biotechnology potential of lactobacilli through comparative genomics of 213 strains and associated genera.</title>
        <authorList>
            <person name="Sun Z."/>
            <person name="Harris H.M."/>
            <person name="McCann A."/>
            <person name="Guo C."/>
            <person name="Argimon S."/>
            <person name="Zhang W."/>
            <person name="Yang X."/>
            <person name="Jeffery I.B."/>
            <person name="Cooney J.C."/>
            <person name="Kagawa T.F."/>
            <person name="Liu W."/>
            <person name="Song Y."/>
            <person name="Salvetti E."/>
            <person name="Wrobel A."/>
            <person name="Rasinkangas P."/>
            <person name="Parkhill J."/>
            <person name="Rea M.C."/>
            <person name="O'Sullivan O."/>
            <person name="Ritari J."/>
            <person name="Douillard F.P."/>
            <person name="Paul Ross R."/>
            <person name="Yang R."/>
            <person name="Briner A.E."/>
            <person name="Felis G.E."/>
            <person name="de Vos W.M."/>
            <person name="Barrangou R."/>
            <person name="Klaenhammer T.R."/>
            <person name="Caufield P.W."/>
            <person name="Cui Y."/>
            <person name="Zhang H."/>
            <person name="O'Toole P.W."/>
        </authorList>
    </citation>
    <scope>NUCLEOTIDE SEQUENCE [LARGE SCALE GENOMIC DNA]</scope>
    <source>
        <strain evidence="9 10">DSM 20405</strain>
    </source>
</reference>
<feature type="binding site" evidence="7">
    <location>
        <position position="189"/>
    </location>
    <ligand>
        <name>3-phosphoshikimate</name>
        <dbReference type="ChEBI" id="CHEBI:145989"/>
    </ligand>
</feature>
<keyword evidence="7" id="KW-0963">Cytoplasm</keyword>
<feature type="binding site" evidence="7">
    <location>
        <position position="161"/>
    </location>
    <ligand>
        <name>3-phosphoshikimate</name>
        <dbReference type="ChEBI" id="CHEBI:145989"/>
    </ligand>
</feature>
<keyword evidence="5 7" id="KW-0057">Aromatic amino acid biosynthesis</keyword>
<dbReference type="PATRIC" id="fig|1410657.5.peg.1497"/>
<dbReference type="NCBIfam" id="TIGR01356">
    <property type="entry name" value="aroA"/>
    <property type="match status" value="1"/>
</dbReference>
<feature type="binding site" evidence="7">
    <location>
        <position position="330"/>
    </location>
    <ligand>
        <name>3-phosphoshikimate</name>
        <dbReference type="ChEBI" id="CHEBI:145989"/>
    </ligand>
</feature>
<dbReference type="PIRSF" id="PIRSF000505">
    <property type="entry name" value="EPSPS"/>
    <property type="match status" value="1"/>
</dbReference>
<evidence type="ECO:0000256" key="2">
    <source>
        <dbReference type="ARBA" id="ARBA00009948"/>
    </source>
</evidence>
<feature type="binding site" evidence="7">
    <location>
        <position position="21"/>
    </location>
    <ligand>
        <name>phosphoenolpyruvate</name>
        <dbReference type="ChEBI" id="CHEBI:58702"/>
    </ligand>
</feature>
<feature type="binding site" evidence="7">
    <location>
        <position position="90"/>
    </location>
    <ligand>
        <name>phosphoenolpyruvate</name>
        <dbReference type="ChEBI" id="CHEBI:58702"/>
    </ligand>
</feature>
<evidence type="ECO:0000313" key="9">
    <source>
        <dbReference type="EMBL" id="KRN50954.1"/>
    </source>
</evidence>
<keyword evidence="3 7" id="KW-0028">Amino-acid biosynthesis</keyword>
<dbReference type="HAMAP" id="MF_00210">
    <property type="entry name" value="EPSP_synth"/>
    <property type="match status" value="1"/>
</dbReference>
<dbReference type="InterPro" id="IPR001986">
    <property type="entry name" value="Enolpyruvate_Tfrase_dom"/>
</dbReference>
<dbReference type="UniPathway" id="UPA00053">
    <property type="reaction ID" value="UER00089"/>
</dbReference>
<feature type="binding site" evidence="7">
    <location>
        <position position="334"/>
    </location>
    <ligand>
        <name>phosphoenolpyruvate</name>
        <dbReference type="ChEBI" id="CHEBI:58702"/>
    </ligand>
</feature>
<accession>A0A0R2HN13</accession>
<keyword evidence="4 7" id="KW-0808">Transferase</keyword>
<protein>
    <recommendedName>
        <fullName evidence="7">3-phosphoshikimate 1-carboxyvinyltransferase</fullName>
        <ecNumber evidence="7">2.5.1.19</ecNumber>
    </recommendedName>
    <alternativeName>
        <fullName evidence="7">5-enolpyruvylshikimate-3-phosphate synthase</fullName>
        <shortName evidence="7">EPSP synthase</shortName>
        <shortName evidence="7">EPSPS</shortName>
    </alternativeName>
</protein>
<dbReference type="GO" id="GO:0005737">
    <property type="term" value="C:cytoplasm"/>
    <property type="evidence" value="ECO:0007669"/>
    <property type="project" value="UniProtKB-SubCell"/>
</dbReference>
<feature type="active site" description="Proton acceptor" evidence="7">
    <location>
        <position position="303"/>
    </location>
</feature>
<feature type="binding site" evidence="7">
    <location>
        <position position="162"/>
    </location>
    <ligand>
        <name>3-phosphoshikimate</name>
        <dbReference type="ChEBI" id="CHEBI:145989"/>
    </ligand>
</feature>
<evidence type="ECO:0000256" key="3">
    <source>
        <dbReference type="ARBA" id="ARBA00022605"/>
    </source>
</evidence>
<evidence type="ECO:0000256" key="7">
    <source>
        <dbReference type="HAMAP-Rule" id="MF_00210"/>
    </source>
</evidence>
<evidence type="ECO:0000256" key="6">
    <source>
        <dbReference type="ARBA" id="ARBA00044633"/>
    </source>
</evidence>
<dbReference type="InterPro" id="IPR006264">
    <property type="entry name" value="EPSP_synthase"/>
</dbReference>
<organism evidence="9 10">
    <name type="scientific">Kandleria vitulina DSM 20405</name>
    <dbReference type="NCBI Taxonomy" id="1410657"/>
    <lineage>
        <taxon>Bacteria</taxon>
        <taxon>Bacillati</taxon>
        <taxon>Bacillota</taxon>
        <taxon>Erysipelotrichia</taxon>
        <taxon>Erysipelotrichales</taxon>
        <taxon>Coprobacillaceae</taxon>
        <taxon>Kandleria</taxon>
    </lineage>
</organism>